<gene>
    <name evidence="2" type="ORF">GPUH_LOCUS8968</name>
</gene>
<dbReference type="Proteomes" id="UP000271098">
    <property type="component" value="Unassembled WGS sequence"/>
</dbReference>
<sequence>MNFAVYKSSSYRMPVNGSAFALDLEGGKEMWTGIFSSAHVADGWKPLLNVDGQCSHLITPKLKQ</sequence>
<evidence type="ECO:0000313" key="2">
    <source>
        <dbReference type="EMBL" id="VDK66705.1"/>
    </source>
</evidence>
<reference evidence="4" key="1">
    <citation type="submission" date="2016-06" db="UniProtKB">
        <authorList>
            <consortium name="WormBaseParasite"/>
        </authorList>
    </citation>
    <scope>IDENTIFICATION</scope>
</reference>
<proteinExistence type="predicted"/>
<organism evidence="4">
    <name type="scientific">Gongylonema pulchrum</name>
    <dbReference type="NCBI Taxonomy" id="637853"/>
    <lineage>
        <taxon>Eukaryota</taxon>
        <taxon>Metazoa</taxon>
        <taxon>Ecdysozoa</taxon>
        <taxon>Nematoda</taxon>
        <taxon>Chromadorea</taxon>
        <taxon>Rhabditida</taxon>
        <taxon>Spirurina</taxon>
        <taxon>Spiruromorpha</taxon>
        <taxon>Spiruroidea</taxon>
        <taxon>Gongylonematidae</taxon>
        <taxon>Gongylonema</taxon>
    </lineage>
</organism>
<dbReference type="AlphaFoldDB" id="A0A183DJS8"/>
<accession>A0A183DJS8</accession>
<keyword evidence="3" id="KW-1185">Reference proteome</keyword>
<dbReference type="WBParaSite" id="GPUH_0000897901-mRNA-1">
    <property type="protein sequence ID" value="GPUH_0000897901-mRNA-1"/>
    <property type="gene ID" value="GPUH_0000897901"/>
</dbReference>
<reference evidence="2 3" key="2">
    <citation type="submission" date="2018-11" db="EMBL/GenBank/DDBJ databases">
        <authorList>
            <consortium name="Pathogen Informatics"/>
        </authorList>
    </citation>
    <scope>NUCLEOTIDE SEQUENCE [LARGE SCALE GENOMIC DNA]</scope>
</reference>
<evidence type="ECO:0000259" key="1">
    <source>
        <dbReference type="Pfam" id="PF08699"/>
    </source>
</evidence>
<dbReference type="Pfam" id="PF08699">
    <property type="entry name" value="ArgoL1"/>
    <property type="match status" value="1"/>
</dbReference>
<evidence type="ECO:0000313" key="4">
    <source>
        <dbReference type="WBParaSite" id="GPUH_0000897901-mRNA-1"/>
    </source>
</evidence>
<feature type="domain" description="Argonaute linker 1" evidence="1">
    <location>
        <begin position="22"/>
        <end position="51"/>
    </location>
</feature>
<dbReference type="OrthoDB" id="5971213at2759"/>
<protein>
    <submittedName>
        <fullName evidence="4">DUF1785 domain-containing protein</fullName>
    </submittedName>
</protein>
<name>A0A183DJS8_9BILA</name>
<evidence type="ECO:0000313" key="3">
    <source>
        <dbReference type="Proteomes" id="UP000271098"/>
    </source>
</evidence>
<dbReference type="EMBL" id="UYRT01027762">
    <property type="protein sequence ID" value="VDK66705.1"/>
    <property type="molecule type" value="Genomic_DNA"/>
</dbReference>
<dbReference type="InterPro" id="IPR014811">
    <property type="entry name" value="ArgoL1"/>
</dbReference>